<dbReference type="PANTHER" id="PTHR33169">
    <property type="entry name" value="PADR-FAMILY TRANSCRIPTIONAL REGULATOR"/>
    <property type="match status" value="1"/>
</dbReference>
<dbReference type="PANTHER" id="PTHR33169:SF14">
    <property type="entry name" value="TRANSCRIPTIONAL REGULATOR RV3488"/>
    <property type="match status" value="1"/>
</dbReference>
<dbReference type="Gene3D" id="1.10.10.10">
    <property type="entry name" value="Winged helix-like DNA-binding domain superfamily/Winged helix DNA-binding domain"/>
    <property type="match status" value="1"/>
</dbReference>
<evidence type="ECO:0000259" key="1">
    <source>
        <dbReference type="Pfam" id="PF03551"/>
    </source>
</evidence>
<evidence type="ECO:0000313" key="3">
    <source>
        <dbReference type="Proteomes" id="UP000321049"/>
    </source>
</evidence>
<gene>
    <name evidence="2" type="ORF">CTE05_26890</name>
</gene>
<organism evidence="2 3">
    <name type="scientific">Cellulomonas terrae</name>
    <dbReference type="NCBI Taxonomy" id="311234"/>
    <lineage>
        <taxon>Bacteria</taxon>
        <taxon>Bacillati</taxon>
        <taxon>Actinomycetota</taxon>
        <taxon>Actinomycetes</taxon>
        <taxon>Micrococcales</taxon>
        <taxon>Cellulomonadaceae</taxon>
        <taxon>Cellulomonas</taxon>
    </lineage>
</organism>
<dbReference type="OrthoDB" id="8443918at2"/>
<dbReference type="InterPro" id="IPR005149">
    <property type="entry name" value="Tscrpt_reg_PadR_N"/>
</dbReference>
<accession>A0A511JMA1</accession>
<dbReference type="SUPFAM" id="SSF46785">
    <property type="entry name" value="Winged helix' DNA-binding domain"/>
    <property type="match status" value="1"/>
</dbReference>
<proteinExistence type="predicted"/>
<dbReference type="RefSeq" id="WP_146846809.1">
    <property type="nucleotide sequence ID" value="NZ_BJWH01000014.1"/>
</dbReference>
<dbReference type="Pfam" id="PF03551">
    <property type="entry name" value="PadR"/>
    <property type="match status" value="1"/>
</dbReference>
<keyword evidence="3" id="KW-1185">Reference proteome</keyword>
<dbReference type="InterPro" id="IPR052509">
    <property type="entry name" value="Metal_resp_DNA-bind_regulator"/>
</dbReference>
<dbReference type="InterPro" id="IPR036388">
    <property type="entry name" value="WH-like_DNA-bd_sf"/>
</dbReference>
<evidence type="ECO:0000313" key="2">
    <source>
        <dbReference type="EMBL" id="GEL99142.1"/>
    </source>
</evidence>
<sequence>MSAPATPQGSSTRLLVLGCVRIFQPVHGYFLRRELVSWEVDQWAHVHPGSIYNALKSLTRSGLLEEVGVAAAGPRPPRTTYRLTDAGESEFLALVRAGLVTTDDPTLFLTAVNMAFALPRDEVVQAVRTRVELLEEYLTVLATQIDQILEAKDTPDTATEVPRLIMARTRGELAWSGEYLDRLAGGAYAFQDEPPLWTPTPEQIEIARAAGVGPGVVLAMAEENT</sequence>
<dbReference type="InterPro" id="IPR036390">
    <property type="entry name" value="WH_DNA-bd_sf"/>
</dbReference>
<reference evidence="2 3" key="1">
    <citation type="submission" date="2019-07" db="EMBL/GenBank/DDBJ databases">
        <title>Whole genome shotgun sequence of Cellulomonas terrae NBRC 100819.</title>
        <authorList>
            <person name="Hosoyama A."/>
            <person name="Uohara A."/>
            <person name="Ohji S."/>
            <person name="Ichikawa N."/>
        </authorList>
    </citation>
    <scope>NUCLEOTIDE SEQUENCE [LARGE SCALE GENOMIC DNA]</scope>
    <source>
        <strain evidence="2 3">NBRC 100819</strain>
    </source>
</reference>
<dbReference type="EMBL" id="BJWH01000014">
    <property type="protein sequence ID" value="GEL99142.1"/>
    <property type="molecule type" value="Genomic_DNA"/>
</dbReference>
<comment type="caution">
    <text evidence="2">The sequence shown here is derived from an EMBL/GenBank/DDBJ whole genome shotgun (WGS) entry which is preliminary data.</text>
</comment>
<feature type="domain" description="Transcription regulator PadR N-terminal" evidence="1">
    <location>
        <begin position="17"/>
        <end position="91"/>
    </location>
</feature>
<dbReference type="AlphaFoldDB" id="A0A511JMA1"/>
<protein>
    <submittedName>
        <fullName evidence="2">PadR family transcriptional regulator</fullName>
    </submittedName>
</protein>
<dbReference type="Proteomes" id="UP000321049">
    <property type="component" value="Unassembled WGS sequence"/>
</dbReference>
<name>A0A511JMA1_9CELL</name>